<evidence type="ECO:0000256" key="5">
    <source>
        <dbReference type="ARBA" id="ARBA00023098"/>
    </source>
</evidence>
<dbReference type="OrthoDB" id="6354873at2759"/>
<comment type="subcellular location">
    <subcellularLocation>
        <location evidence="1">Endomembrane system</location>
        <topology evidence="1">Multi-pass membrane protein</topology>
    </subcellularLocation>
</comment>
<evidence type="ECO:0000313" key="9">
    <source>
        <dbReference type="EMBL" id="CAG2245646.1"/>
    </source>
</evidence>
<dbReference type="GO" id="GO:0005783">
    <property type="term" value="C:endoplasmic reticulum"/>
    <property type="evidence" value="ECO:0007669"/>
    <property type="project" value="TreeGrafter"/>
</dbReference>
<feature type="transmembrane region" description="Helical" evidence="7">
    <location>
        <begin position="111"/>
        <end position="127"/>
    </location>
</feature>
<dbReference type="GO" id="GO:0016020">
    <property type="term" value="C:membrane"/>
    <property type="evidence" value="ECO:0007669"/>
    <property type="project" value="GOC"/>
</dbReference>
<feature type="transmembrane region" description="Helical" evidence="7">
    <location>
        <begin position="167"/>
        <end position="186"/>
    </location>
</feature>
<dbReference type="AlphaFoldDB" id="A0A8S3UHR3"/>
<proteinExistence type="predicted"/>
<dbReference type="Proteomes" id="UP000683360">
    <property type="component" value="Unassembled WGS sequence"/>
</dbReference>
<dbReference type="GO" id="GO:0008610">
    <property type="term" value="P:lipid biosynthetic process"/>
    <property type="evidence" value="ECO:0007669"/>
    <property type="project" value="InterPro"/>
</dbReference>
<comment type="caution">
    <text evidence="9">The sequence shown here is derived from an EMBL/GenBank/DDBJ whole genome shotgun (WGS) entry which is preliminary data.</text>
</comment>
<dbReference type="Pfam" id="PF04116">
    <property type="entry name" value="FA_hydroxylase"/>
    <property type="match status" value="1"/>
</dbReference>
<feature type="domain" description="Fatty acid hydroxylase" evidence="8">
    <location>
        <begin position="114"/>
        <end position="244"/>
    </location>
</feature>
<feature type="transmembrane region" description="Helical" evidence="7">
    <location>
        <begin position="40"/>
        <end position="57"/>
    </location>
</feature>
<evidence type="ECO:0000313" key="10">
    <source>
        <dbReference type="Proteomes" id="UP000683360"/>
    </source>
</evidence>
<evidence type="ECO:0000256" key="1">
    <source>
        <dbReference type="ARBA" id="ARBA00004127"/>
    </source>
</evidence>
<dbReference type="PANTHER" id="PTHR21624:SF1">
    <property type="entry name" value="ALKYLGLYCEROL MONOOXYGENASE"/>
    <property type="match status" value="1"/>
</dbReference>
<evidence type="ECO:0000256" key="2">
    <source>
        <dbReference type="ARBA" id="ARBA00022692"/>
    </source>
</evidence>
<keyword evidence="10" id="KW-1185">Reference proteome</keyword>
<dbReference type="GO" id="GO:0006643">
    <property type="term" value="P:membrane lipid metabolic process"/>
    <property type="evidence" value="ECO:0007669"/>
    <property type="project" value="TreeGrafter"/>
</dbReference>
<reference evidence="9" key="1">
    <citation type="submission" date="2021-03" db="EMBL/GenBank/DDBJ databases">
        <authorList>
            <person name="Bekaert M."/>
        </authorList>
    </citation>
    <scope>NUCLEOTIDE SEQUENCE</scope>
</reference>
<sequence length="251" mass="29806">MASALKVPFQVGMRRLFYAVTPNETSFSDVKDVPPYTDESGPFFFVLIFLELAISSYKKDGKYRLGDSITSISAGVFSRFPLLFIKAISLVSYMWVHEHFKIFELPWNSQWTWWLCFLGVDMGYYWFHRFAHEVNFMWAAHQVHHSSEDYNLATALRQSILQSYTSWVFYLPLALFIPPQIFIVHMELNILYQFWIHTQYIKSLGPLEYILNTPSHHRVHHGRNRYCIDKNYAGTLIIWDRLFGKLEKKYF</sequence>
<dbReference type="EMBL" id="CAJPWZ010002782">
    <property type="protein sequence ID" value="CAG2245646.1"/>
    <property type="molecule type" value="Genomic_DNA"/>
</dbReference>
<feature type="transmembrane region" description="Helical" evidence="7">
    <location>
        <begin position="69"/>
        <end position="91"/>
    </location>
</feature>
<dbReference type="GO" id="GO:0050479">
    <property type="term" value="F:glyceryl-ether monooxygenase activity"/>
    <property type="evidence" value="ECO:0007669"/>
    <property type="project" value="UniProtKB-EC"/>
</dbReference>
<keyword evidence="4 9" id="KW-0560">Oxidoreductase</keyword>
<keyword evidence="5" id="KW-0443">Lipid metabolism</keyword>
<dbReference type="GO" id="GO:0005506">
    <property type="term" value="F:iron ion binding"/>
    <property type="evidence" value="ECO:0007669"/>
    <property type="project" value="InterPro"/>
</dbReference>
<keyword evidence="3 7" id="KW-1133">Transmembrane helix</keyword>
<evidence type="ECO:0000256" key="3">
    <source>
        <dbReference type="ARBA" id="ARBA00022989"/>
    </source>
</evidence>
<dbReference type="InterPro" id="IPR051689">
    <property type="entry name" value="Sterol_desaturase/TMEM195"/>
</dbReference>
<dbReference type="InterPro" id="IPR006694">
    <property type="entry name" value="Fatty_acid_hydroxylase"/>
</dbReference>
<evidence type="ECO:0000256" key="7">
    <source>
        <dbReference type="SAM" id="Phobius"/>
    </source>
</evidence>
<dbReference type="PANTHER" id="PTHR21624">
    <property type="entry name" value="STEROL DESATURASE-RELATED PROTEIN"/>
    <property type="match status" value="1"/>
</dbReference>
<gene>
    <name evidence="9" type="ORF">MEDL_57675</name>
</gene>
<evidence type="ECO:0000256" key="4">
    <source>
        <dbReference type="ARBA" id="ARBA00023002"/>
    </source>
</evidence>
<evidence type="ECO:0000256" key="6">
    <source>
        <dbReference type="ARBA" id="ARBA00023136"/>
    </source>
</evidence>
<keyword evidence="2 7" id="KW-0812">Transmembrane</keyword>
<organism evidence="9 10">
    <name type="scientific">Mytilus edulis</name>
    <name type="common">Blue mussel</name>
    <dbReference type="NCBI Taxonomy" id="6550"/>
    <lineage>
        <taxon>Eukaryota</taxon>
        <taxon>Metazoa</taxon>
        <taxon>Spiralia</taxon>
        <taxon>Lophotrochozoa</taxon>
        <taxon>Mollusca</taxon>
        <taxon>Bivalvia</taxon>
        <taxon>Autobranchia</taxon>
        <taxon>Pteriomorphia</taxon>
        <taxon>Mytilida</taxon>
        <taxon>Mytiloidea</taxon>
        <taxon>Mytilidae</taxon>
        <taxon>Mytilinae</taxon>
        <taxon>Mytilus</taxon>
    </lineage>
</organism>
<dbReference type="EC" id="1.14.16.5" evidence="9"/>
<name>A0A8S3UHR3_MYTED</name>
<accession>A0A8S3UHR3</accession>
<evidence type="ECO:0000259" key="8">
    <source>
        <dbReference type="Pfam" id="PF04116"/>
    </source>
</evidence>
<protein>
    <submittedName>
        <fullName evidence="9">AGMO</fullName>
        <ecNumber evidence="9">1.14.16.5</ecNumber>
    </submittedName>
</protein>
<keyword evidence="6 7" id="KW-0472">Membrane</keyword>